<name>A0A6J5MEW5_9CAUD</name>
<organism evidence="1">
    <name type="scientific">uncultured Caudovirales phage</name>
    <dbReference type="NCBI Taxonomy" id="2100421"/>
    <lineage>
        <taxon>Viruses</taxon>
        <taxon>Duplodnaviria</taxon>
        <taxon>Heunggongvirae</taxon>
        <taxon>Uroviricota</taxon>
        <taxon>Caudoviricetes</taxon>
        <taxon>Peduoviridae</taxon>
        <taxon>Maltschvirus</taxon>
        <taxon>Maltschvirus maltsch</taxon>
    </lineage>
</organism>
<accession>A0A6J5MEW5</accession>
<evidence type="ECO:0000313" key="1">
    <source>
        <dbReference type="EMBL" id="CAB4144741.1"/>
    </source>
</evidence>
<dbReference type="EMBL" id="LR796437">
    <property type="protein sequence ID" value="CAB4144741.1"/>
    <property type="molecule type" value="Genomic_DNA"/>
</dbReference>
<sequence>MTDEERKAKRAAYMVQWKANLSRFQKEKRRKQMNEYRKKARENWTLEYLEKVRERSRIYYAKNKEKLLANMAIYRENKKKESC</sequence>
<gene>
    <name evidence="1" type="ORF">UFOVP458_60</name>
</gene>
<protein>
    <submittedName>
        <fullName evidence="1">Uncharacterized protein</fullName>
    </submittedName>
</protein>
<proteinExistence type="predicted"/>
<reference evidence="1" key="1">
    <citation type="submission" date="2020-04" db="EMBL/GenBank/DDBJ databases">
        <authorList>
            <person name="Chiriac C."/>
            <person name="Salcher M."/>
            <person name="Ghai R."/>
            <person name="Kavagutti S V."/>
        </authorList>
    </citation>
    <scope>NUCLEOTIDE SEQUENCE</scope>
</reference>